<dbReference type="InterPro" id="IPR051533">
    <property type="entry name" value="WaaL-like"/>
</dbReference>
<dbReference type="Pfam" id="PF19358">
    <property type="entry name" value="DUF5935"/>
    <property type="match status" value="1"/>
</dbReference>
<feature type="transmembrane region" description="Helical" evidence="5">
    <location>
        <begin position="75"/>
        <end position="101"/>
    </location>
</feature>
<evidence type="ECO:0000256" key="4">
    <source>
        <dbReference type="ARBA" id="ARBA00023136"/>
    </source>
</evidence>
<feature type="transmembrane region" description="Helical" evidence="5">
    <location>
        <begin position="373"/>
        <end position="395"/>
    </location>
</feature>
<evidence type="ECO:0000313" key="8">
    <source>
        <dbReference type="EMBL" id="MBM7037609.1"/>
    </source>
</evidence>
<keyword evidence="9" id="KW-1185">Reference proteome</keyword>
<proteinExistence type="predicted"/>
<accession>A0ABS2HKN0</accession>
<evidence type="ECO:0000256" key="5">
    <source>
        <dbReference type="SAM" id="Phobius"/>
    </source>
</evidence>
<dbReference type="PANTHER" id="PTHR37422:SF13">
    <property type="entry name" value="LIPOPOLYSACCHARIDE BIOSYNTHESIS PROTEIN PA4999-RELATED"/>
    <property type="match status" value="1"/>
</dbReference>
<evidence type="ECO:0000256" key="3">
    <source>
        <dbReference type="ARBA" id="ARBA00022989"/>
    </source>
</evidence>
<evidence type="ECO:0000256" key="1">
    <source>
        <dbReference type="ARBA" id="ARBA00004141"/>
    </source>
</evidence>
<gene>
    <name evidence="8" type="ORF">JQC93_14455</name>
</gene>
<feature type="transmembrane region" description="Helical" evidence="5">
    <location>
        <begin position="130"/>
        <end position="148"/>
    </location>
</feature>
<reference evidence="8 9" key="1">
    <citation type="submission" date="2021-02" db="EMBL/GenBank/DDBJ databases">
        <authorList>
            <person name="Park J.-S."/>
        </authorList>
    </citation>
    <scope>NUCLEOTIDE SEQUENCE [LARGE SCALE GENOMIC DNA]</scope>
    <source>
        <strain evidence="8 9">188UL20-2</strain>
    </source>
</reference>
<feature type="transmembrane region" description="Helical" evidence="5">
    <location>
        <begin position="401"/>
        <end position="417"/>
    </location>
</feature>
<name>A0ABS2HKN0_9VIBR</name>
<keyword evidence="2 5" id="KW-0812">Transmembrane</keyword>
<feature type="transmembrane region" description="Helical" evidence="5">
    <location>
        <begin position="343"/>
        <end position="361"/>
    </location>
</feature>
<evidence type="ECO:0000259" key="7">
    <source>
        <dbReference type="Pfam" id="PF19358"/>
    </source>
</evidence>
<dbReference type="InterPro" id="IPR007016">
    <property type="entry name" value="O-antigen_ligase-rel_domated"/>
</dbReference>
<organism evidence="8 9">
    <name type="scientific">Vibrio ulleungensis</name>
    <dbReference type="NCBI Taxonomy" id="2807619"/>
    <lineage>
        <taxon>Bacteria</taxon>
        <taxon>Pseudomonadati</taxon>
        <taxon>Pseudomonadota</taxon>
        <taxon>Gammaproteobacteria</taxon>
        <taxon>Vibrionales</taxon>
        <taxon>Vibrionaceae</taxon>
        <taxon>Vibrio</taxon>
    </lineage>
</organism>
<dbReference type="GO" id="GO:0016874">
    <property type="term" value="F:ligase activity"/>
    <property type="evidence" value="ECO:0007669"/>
    <property type="project" value="UniProtKB-KW"/>
</dbReference>
<dbReference type="Pfam" id="PF04932">
    <property type="entry name" value="Wzy_C"/>
    <property type="match status" value="1"/>
</dbReference>
<dbReference type="InterPro" id="IPR045979">
    <property type="entry name" value="DUF5935"/>
</dbReference>
<evidence type="ECO:0000256" key="2">
    <source>
        <dbReference type="ARBA" id="ARBA00022692"/>
    </source>
</evidence>
<sequence>MSDLLIVIVILAFAIVGISRPAVAYAGYIWVDIITPQNILFGFLAGQPVSSVMAALVFLSFLFNANKLAAPRSAFIPAVIVIFSIWITITTFALALFPTAAANKWDWVIKSILMTSIGMFAIRDRRDLNMFLWILFFSFCFYVIAVGAKTAAGGGGYGRHLVSGGNNRGWSESSMLALTVLIVIPLNKHLRAHYTFFPPQFKRPFLWLGLSLLAVFAMIGTTARSGLITLAGYIGYRNLSPARMLFFVPIIVALAIVSIGFMPEHWVERMMTLKDIESDSSAMGRIVVWMWTFDFVADHWAGGGFDAYRANHGLLGDYHESFRNYLGIKAFHNSFIEVLGEQGFFGLFLYVSLLIQSYRLNRKVIKTEPQNSYHASLAQCLNSMLVMYCITGMFIGVAYQPLPFIIITLCVINYSVWQREQESAESTLDINKLPLNKRKQALMQQRGNSQI</sequence>
<feature type="transmembrane region" description="Helical" evidence="5">
    <location>
        <begin position="107"/>
        <end position="123"/>
    </location>
</feature>
<keyword evidence="4 5" id="KW-0472">Membrane</keyword>
<feature type="transmembrane region" description="Helical" evidence="5">
    <location>
        <begin position="206"/>
        <end position="236"/>
    </location>
</feature>
<dbReference type="PANTHER" id="PTHR37422">
    <property type="entry name" value="TEICHURONIC ACID BIOSYNTHESIS PROTEIN TUAE"/>
    <property type="match status" value="1"/>
</dbReference>
<feature type="domain" description="DUF5935" evidence="7">
    <location>
        <begin position="1"/>
        <end position="195"/>
    </location>
</feature>
<dbReference type="EMBL" id="JAFEUM010000006">
    <property type="protein sequence ID" value="MBM7037609.1"/>
    <property type="molecule type" value="Genomic_DNA"/>
</dbReference>
<keyword evidence="3 5" id="KW-1133">Transmembrane helix</keyword>
<keyword evidence="8" id="KW-0436">Ligase</keyword>
<feature type="transmembrane region" description="Helical" evidence="5">
    <location>
        <begin position="40"/>
        <end position="63"/>
    </location>
</feature>
<evidence type="ECO:0000259" key="6">
    <source>
        <dbReference type="Pfam" id="PF04932"/>
    </source>
</evidence>
<comment type="subcellular location">
    <subcellularLocation>
        <location evidence="1">Membrane</location>
        <topology evidence="1">Multi-pass membrane protein</topology>
    </subcellularLocation>
</comment>
<protein>
    <submittedName>
        <fullName evidence="8">O-glycosylation ligase, exosortase A system-associated</fullName>
    </submittedName>
</protein>
<dbReference type="NCBIfam" id="TIGR03097">
    <property type="entry name" value="PEP_O_lig_1"/>
    <property type="match status" value="1"/>
</dbReference>
<comment type="caution">
    <text evidence="8">The sequence shown here is derived from an EMBL/GenBank/DDBJ whole genome shotgun (WGS) entry which is preliminary data.</text>
</comment>
<dbReference type="InterPro" id="IPR017528">
    <property type="entry name" value="CHP03097O-antigen_lig-rel"/>
</dbReference>
<feature type="domain" description="O-antigen ligase-related" evidence="6">
    <location>
        <begin position="210"/>
        <end position="351"/>
    </location>
</feature>
<dbReference type="Proteomes" id="UP000809621">
    <property type="component" value="Unassembled WGS sequence"/>
</dbReference>
<evidence type="ECO:0000313" key="9">
    <source>
        <dbReference type="Proteomes" id="UP000809621"/>
    </source>
</evidence>
<dbReference type="RefSeq" id="WP_205159128.1">
    <property type="nucleotide sequence ID" value="NZ_JAFEUM010000006.1"/>
</dbReference>
<feature type="transmembrane region" description="Helical" evidence="5">
    <location>
        <begin position="242"/>
        <end position="261"/>
    </location>
</feature>